<dbReference type="GO" id="GO:0003677">
    <property type="term" value="F:DNA binding"/>
    <property type="evidence" value="ECO:0007669"/>
    <property type="project" value="InterPro"/>
</dbReference>
<dbReference type="EMBL" id="JAGYWB010000009">
    <property type="protein sequence ID" value="KAI0512401.1"/>
    <property type="molecule type" value="Genomic_DNA"/>
</dbReference>
<dbReference type="Pfam" id="PF14372">
    <property type="entry name" value="hAT-like_RNase-H"/>
    <property type="match status" value="1"/>
</dbReference>
<evidence type="ECO:0000313" key="3">
    <source>
        <dbReference type="EMBL" id="KAI0512401.1"/>
    </source>
</evidence>
<name>A0A8T3BKK4_DENNO</name>
<proteinExistence type="predicted"/>
<comment type="caution">
    <text evidence="3">The sequence shown here is derived from an EMBL/GenBank/DDBJ whole genome shotgun (WGS) entry which is preliminary data.</text>
</comment>
<evidence type="ECO:0000313" key="4">
    <source>
        <dbReference type="Proteomes" id="UP000829196"/>
    </source>
</evidence>
<evidence type="ECO:0000256" key="1">
    <source>
        <dbReference type="SAM" id="Phobius"/>
    </source>
</evidence>
<gene>
    <name evidence="3" type="ORF">KFK09_013040</name>
</gene>
<accession>A0A8T3BKK4</accession>
<reference evidence="3" key="1">
    <citation type="journal article" date="2022" name="Front. Genet.">
        <title>Chromosome-Scale Assembly of the Dendrobium nobile Genome Provides Insights Into the Molecular Mechanism of the Biosynthesis of the Medicinal Active Ingredient of Dendrobium.</title>
        <authorList>
            <person name="Xu Q."/>
            <person name="Niu S.-C."/>
            <person name="Li K.-L."/>
            <person name="Zheng P.-J."/>
            <person name="Zhang X.-J."/>
            <person name="Jia Y."/>
            <person name="Liu Y."/>
            <person name="Niu Y.-X."/>
            <person name="Yu L.-H."/>
            <person name="Chen D.-F."/>
            <person name="Zhang G.-Q."/>
        </authorList>
    </citation>
    <scope>NUCLEOTIDE SEQUENCE</scope>
    <source>
        <tissue evidence="3">Leaf</tissue>
    </source>
</reference>
<keyword evidence="4" id="KW-1185">Reference proteome</keyword>
<protein>
    <recommendedName>
        <fullName evidence="2">hAT-like transposase RNase-H fold domain-containing protein</fullName>
    </recommendedName>
</protein>
<dbReference type="AlphaFoldDB" id="A0A8T3BKK4"/>
<dbReference type="Proteomes" id="UP000829196">
    <property type="component" value="Unassembled WGS sequence"/>
</dbReference>
<organism evidence="3 4">
    <name type="scientific">Dendrobium nobile</name>
    <name type="common">Orchid</name>
    <dbReference type="NCBI Taxonomy" id="94219"/>
    <lineage>
        <taxon>Eukaryota</taxon>
        <taxon>Viridiplantae</taxon>
        <taxon>Streptophyta</taxon>
        <taxon>Embryophyta</taxon>
        <taxon>Tracheophyta</taxon>
        <taxon>Spermatophyta</taxon>
        <taxon>Magnoliopsida</taxon>
        <taxon>Liliopsida</taxon>
        <taxon>Asparagales</taxon>
        <taxon>Orchidaceae</taxon>
        <taxon>Epidendroideae</taxon>
        <taxon>Malaxideae</taxon>
        <taxon>Dendrobiinae</taxon>
        <taxon>Dendrobium</taxon>
    </lineage>
</organism>
<feature type="domain" description="hAT-like transposase RNase-H fold" evidence="2">
    <location>
        <begin position="1"/>
        <end position="57"/>
    </location>
</feature>
<sequence>MIVKFEKYWNEFSDILAIAVFLDLRYKMTFVEWCYQRLYGSNYLSKLMKLKLKLISLSVNYGSRRNLSLGQSSNTSKLVQRFSSKIKSKFMQVLCPYLYICHFIYFSFFFCF</sequence>
<evidence type="ECO:0000259" key="2">
    <source>
        <dbReference type="Pfam" id="PF14372"/>
    </source>
</evidence>
<keyword evidence="1" id="KW-0472">Membrane</keyword>
<dbReference type="InterPro" id="IPR025525">
    <property type="entry name" value="hAT-like_transposase_RNase-H"/>
</dbReference>
<keyword evidence="1" id="KW-0812">Transmembrane</keyword>
<feature type="transmembrane region" description="Helical" evidence="1">
    <location>
        <begin position="90"/>
        <end position="110"/>
    </location>
</feature>
<keyword evidence="1" id="KW-1133">Transmembrane helix</keyword>
<dbReference type="OrthoDB" id="696023at2759"/>